<dbReference type="FunFam" id="3.20.20.70:FF:000118">
    <property type="entry name" value="Alpha-galactosidase"/>
    <property type="match status" value="1"/>
</dbReference>
<reference evidence="11 12" key="1">
    <citation type="journal article" date="2014" name="J. Microbiol.">
        <title>Diaminobutyricibacter tongyongensis gen. nov., sp. nov. and Homoserinibacter gongjuensis gen. nov., sp. nov. belong to the family Microbacteriaceae.</title>
        <authorList>
            <person name="Kim S.J."/>
            <person name="Ahn J.H."/>
            <person name="Weon H.Y."/>
            <person name="Hamada M."/>
            <person name="Suzuki K."/>
            <person name="Kwon S.W."/>
        </authorList>
    </citation>
    <scope>NUCLEOTIDE SEQUENCE [LARGE SCALE GENOMIC DNA]</scope>
    <source>
        <strain evidence="11 12">NBRC 108724</strain>
    </source>
</reference>
<evidence type="ECO:0000313" key="11">
    <source>
        <dbReference type="EMBL" id="NEN05306.1"/>
    </source>
</evidence>
<dbReference type="Pfam" id="PF16875">
    <property type="entry name" value="Glyco_hydro_36N"/>
    <property type="match status" value="1"/>
</dbReference>
<dbReference type="InterPro" id="IPR031705">
    <property type="entry name" value="Glyco_hydro_36_C"/>
</dbReference>
<dbReference type="InterPro" id="IPR013780">
    <property type="entry name" value="Glyco_hydro_b"/>
</dbReference>
<evidence type="ECO:0000256" key="1">
    <source>
        <dbReference type="ARBA" id="ARBA00001255"/>
    </source>
</evidence>
<keyword evidence="3 5" id="KW-0378">Hydrolase</keyword>
<gene>
    <name evidence="11" type="ORF">G3T36_05425</name>
</gene>
<name>A0A6L9XVI1_9MICO</name>
<evidence type="ECO:0000256" key="4">
    <source>
        <dbReference type="ARBA" id="ARBA00023295"/>
    </source>
</evidence>
<organism evidence="11 12">
    <name type="scientific">Leifsonia tongyongensis</name>
    <dbReference type="NCBI Taxonomy" id="1268043"/>
    <lineage>
        <taxon>Bacteria</taxon>
        <taxon>Bacillati</taxon>
        <taxon>Actinomycetota</taxon>
        <taxon>Actinomycetes</taxon>
        <taxon>Micrococcales</taxon>
        <taxon>Microbacteriaceae</taxon>
        <taxon>Leifsonia</taxon>
    </lineage>
</organism>
<dbReference type="Gene3D" id="3.20.20.70">
    <property type="entry name" value="Aldolase class I"/>
    <property type="match status" value="1"/>
</dbReference>
<dbReference type="Pfam" id="PF02065">
    <property type="entry name" value="Melibiase"/>
    <property type="match status" value="1"/>
</dbReference>
<dbReference type="PIRSF" id="PIRSF005536">
    <property type="entry name" value="Agal"/>
    <property type="match status" value="1"/>
</dbReference>
<dbReference type="Gene3D" id="2.60.40.1180">
    <property type="entry name" value="Golgi alpha-mannosidase II"/>
    <property type="match status" value="1"/>
</dbReference>
<dbReference type="SUPFAM" id="SSF51445">
    <property type="entry name" value="(Trans)glycosidases"/>
    <property type="match status" value="1"/>
</dbReference>
<feature type="binding site" evidence="7">
    <location>
        <begin position="457"/>
        <end position="461"/>
    </location>
    <ligand>
        <name>substrate</name>
    </ligand>
</feature>
<dbReference type="RefSeq" id="WP_163288536.1">
    <property type="nucleotide sequence ID" value="NZ_JAAGWY010000001.1"/>
</dbReference>
<dbReference type="InterPro" id="IPR017853">
    <property type="entry name" value="GH"/>
</dbReference>
<dbReference type="GO" id="GO:0004557">
    <property type="term" value="F:alpha-galactosidase activity"/>
    <property type="evidence" value="ECO:0007669"/>
    <property type="project" value="UniProtKB-UniRule"/>
</dbReference>
<evidence type="ECO:0000256" key="6">
    <source>
        <dbReference type="PIRSR" id="PIRSR005536-1"/>
    </source>
</evidence>
<dbReference type="InterPro" id="IPR002252">
    <property type="entry name" value="Glyco_hydro_36"/>
</dbReference>
<feature type="active site" description="Proton donor" evidence="6">
    <location>
        <position position="526"/>
    </location>
</feature>
<dbReference type="PRINTS" id="PR00743">
    <property type="entry name" value="GLHYDRLASE36"/>
</dbReference>
<dbReference type="GO" id="GO:0016052">
    <property type="term" value="P:carbohydrate catabolic process"/>
    <property type="evidence" value="ECO:0007669"/>
    <property type="project" value="InterPro"/>
</dbReference>
<dbReference type="InterPro" id="IPR050985">
    <property type="entry name" value="Alpha-glycosidase_related"/>
</dbReference>
<dbReference type="InterPro" id="IPR013785">
    <property type="entry name" value="Aldolase_TIM"/>
</dbReference>
<feature type="region of interest" description="Disordered" evidence="8">
    <location>
        <begin position="180"/>
        <end position="202"/>
    </location>
</feature>
<dbReference type="PANTHER" id="PTHR43053:SF3">
    <property type="entry name" value="ALPHA-GALACTOSIDASE C-RELATED"/>
    <property type="match status" value="1"/>
</dbReference>
<keyword evidence="4 5" id="KW-0326">Glycosidase</keyword>
<comment type="similarity">
    <text evidence="5">Belongs to the glycosyl hydrolase.</text>
</comment>
<dbReference type="InterPro" id="IPR000111">
    <property type="entry name" value="Glyco_hydro_27/36_CS"/>
</dbReference>
<dbReference type="PANTHER" id="PTHR43053">
    <property type="entry name" value="GLYCOSIDASE FAMILY 31"/>
    <property type="match status" value="1"/>
</dbReference>
<feature type="binding site" evidence="7">
    <location>
        <position position="424"/>
    </location>
    <ligand>
        <name>substrate</name>
    </ligand>
</feature>
<keyword evidence="12" id="KW-1185">Reference proteome</keyword>
<feature type="binding site" evidence="7">
    <location>
        <position position="179"/>
    </location>
    <ligand>
        <name>substrate</name>
    </ligand>
</feature>
<feature type="binding site" evidence="7">
    <location>
        <position position="504"/>
    </location>
    <ligand>
        <name>substrate</name>
    </ligand>
</feature>
<feature type="domain" description="Glycosyl hydrolase family 36 N-terminal" evidence="10">
    <location>
        <begin position="29"/>
        <end position="268"/>
    </location>
</feature>
<evidence type="ECO:0000256" key="7">
    <source>
        <dbReference type="PIRSR" id="PIRSR005536-2"/>
    </source>
</evidence>
<comment type="catalytic activity">
    <reaction evidence="1 5">
        <text>Hydrolysis of terminal, non-reducing alpha-D-galactose residues in alpha-D-galactosides, including galactose oligosaccharides, galactomannans and galactolipids.</text>
        <dbReference type="EC" id="3.2.1.22"/>
    </reaction>
</comment>
<evidence type="ECO:0000259" key="9">
    <source>
        <dbReference type="Pfam" id="PF16874"/>
    </source>
</evidence>
<dbReference type="CDD" id="cd14791">
    <property type="entry name" value="GH36"/>
    <property type="match status" value="1"/>
</dbReference>
<evidence type="ECO:0000256" key="2">
    <source>
        <dbReference type="ARBA" id="ARBA00012755"/>
    </source>
</evidence>
<sequence>MNTQTLTSEIVALRGGAVSLLVELCRPVPHVLHWGADLGVLTARDIEALRASSTASSTHNSTEDPRTLTVLPTEADAWSGTPGIEGAVRDGSPYARFALTGHHMDVETNTLAIELADERTGLAATVAYKLDAYGILAVDIALGLEDGVDRPIVYDLAAVTALMPLPERATEYLDFTGKWSRERSPQRGPITAGTHLRESRRGRPSLDSPYILMAGSAGFTFRTGEVWAVHAGWSGNQRYLVEQLPEGAGANRSVLGAGELLLPGEISLRPGGTYQAPTVYFTWSGTGMDGVSDAFHGHLRSRPSHPRSPRPLTLNTWEAVYFDHDIDALKRLVASAARVGVERLVLDDGWFTGRRDATNGLGDWSVDDKVWPAGLWPLVNTVREAGMQFGLWFEPEMVNLGSQLAEQHPDWILAPSEGTGPSIRHQFVLNLANEEAWLHVLDRIDAIVTEYRIDYIKWDHNRELHEAALRGLNDRAGVHAQTEALYRMIDELKLRHPGLEIESCASGGGRIDLGILQRTDRVWVSDCNDPVERQNIQRWTSQLIPPELMGNHVGAGEAHTTHRVTSLSFRLATALFGHAGIELDMTRIPDSEVQTIARWADLYKELRGLLHNGRTVRADVADEAVIFNGVVAHDQSEALYAWTRLATSAPIQSGRVRFPGLSTDRHYRIQVRTEIGATSIHETPPAWLETAKTEGFCVSGAILAGAGLPMPTLDPQQSLLFHLTSTSE</sequence>
<dbReference type="InterPro" id="IPR031704">
    <property type="entry name" value="Glyco_hydro_36_N"/>
</dbReference>
<dbReference type="Pfam" id="PF16874">
    <property type="entry name" value="Glyco_hydro_36C"/>
    <property type="match status" value="1"/>
</dbReference>
<evidence type="ECO:0000259" key="10">
    <source>
        <dbReference type="Pfam" id="PF16875"/>
    </source>
</evidence>
<protein>
    <recommendedName>
        <fullName evidence="2 5">Alpha-galactosidase</fullName>
        <ecNumber evidence="2 5">3.2.1.22</ecNumber>
    </recommendedName>
</protein>
<accession>A0A6L9XVI1</accession>
<dbReference type="PROSITE" id="PS00512">
    <property type="entry name" value="ALPHA_GALACTOSIDASE"/>
    <property type="match status" value="1"/>
</dbReference>
<dbReference type="InterPro" id="IPR038417">
    <property type="entry name" value="Alpga-gal_N_sf"/>
</dbReference>
<evidence type="ECO:0000256" key="5">
    <source>
        <dbReference type="PIRNR" id="PIRNR005536"/>
    </source>
</evidence>
<feature type="domain" description="Glycosyl hydrolase family 36 C-terminal" evidence="9">
    <location>
        <begin position="630"/>
        <end position="723"/>
    </location>
</feature>
<comment type="caution">
    <text evidence="11">The sequence shown here is derived from an EMBL/GenBank/DDBJ whole genome shotgun (WGS) entry which is preliminary data.</text>
</comment>
<evidence type="ECO:0000256" key="3">
    <source>
        <dbReference type="ARBA" id="ARBA00022801"/>
    </source>
</evidence>
<dbReference type="Gene3D" id="2.70.98.60">
    <property type="entry name" value="alpha-galactosidase from lactobacil brevis"/>
    <property type="match status" value="1"/>
</dbReference>
<dbReference type="AlphaFoldDB" id="A0A6L9XVI1"/>
<feature type="binding site" evidence="7">
    <location>
        <begin position="347"/>
        <end position="348"/>
    </location>
    <ligand>
        <name>substrate</name>
    </ligand>
</feature>
<evidence type="ECO:0000313" key="12">
    <source>
        <dbReference type="Proteomes" id="UP000474967"/>
    </source>
</evidence>
<feature type="binding site" evidence="7">
    <location>
        <position position="526"/>
    </location>
    <ligand>
        <name>substrate</name>
    </ligand>
</feature>
<evidence type="ECO:0000256" key="8">
    <source>
        <dbReference type="SAM" id="MobiDB-lite"/>
    </source>
</evidence>
<dbReference type="Proteomes" id="UP000474967">
    <property type="component" value="Unassembled WGS sequence"/>
</dbReference>
<proteinExistence type="inferred from homology"/>
<dbReference type="EC" id="3.2.1.22" evidence="2 5"/>
<feature type="active site" description="Nucleophile" evidence="6">
    <location>
        <position position="459"/>
    </location>
</feature>
<dbReference type="EMBL" id="JAAGWY010000001">
    <property type="protein sequence ID" value="NEN05306.1"/>
    <property type="molecule type" value="Genomic_DNA"/>
</dbReference>